<protein>
    <recommendedName>
        <fullName evidence="3">HECT-type E3 ubiquitin transferase</fullName>
        <ecNumber evidence="3">2.3.2.26</ecNumber>
    </recommendedName>
</protein>
<dbReference type="GO" id="GO:0016567">
    <property type="term" value="P:protein ubiquitination"/>
    <property type="evidence" value="ECO:0007669"/>
    <property type="project" value="TreeGrafter"/>
</dbReference>
<dbReference type="InterPro" id="IPR050409">
    <property type="entry name" value="E3_ubiq-protein_ligase"/>
</dbReference>
<evidence type="ECO:0000256" key="2">
    <source>
        <dbReference type="ARBA" id="ARBA00004906"/>
    </source>
</evidence>
<evidence type="ECO:0000256" key="3">
    <source>
        <dbReference type="ARBA" id="ARBA00012485"/>
    </source>
</evidence>
<reference evidence="9" key="1">
    <citation type="submission" date="2017-02" db="UniProtKB">
        <authorList>
            <consortium name="WormBaseParasite"/>
        </authorList>
    </citation>
    <scope>IDENTIFICATION</scope>
</reference>
<dbReference type="GO" id="GO:0061630">
    <property type="term" value="F:ubiquitin protein ligase activity"/>
    <property type="evidence" value="ECO:0007669"/>
    <property type="project" value="UniProtKB-EC"/>
</dbReference>
<keyword evidence="5 6" id="KW-0833">Ubl conjugation pathway</keyword>
<evidence type="ECO:0000256" key="4">
    <source>
        <dbReference type="ARBA" id="ARBA00022679"/>
    </source>
</evidence>
<comment type="catalytic activity">
    <reaction evidence="1">
        <text>S-ubiquitinyl-[E2 ubiquitin-conjugating enzyme]-L-cysteine + [acceptor protein]-L-lysine = [E2 ubiquitin-conjugating enzyme]-L-cysteine + N(6)-ubiquitinyl-[acceptor protein]-L-lysine.</text>
        <dbReference type="EC" id="2.3.2.26"/>
    </reaction>
</comment>
<dbReference type="Pfam" id="PF00632">
    <property type="entry name" value="HECT"/>
    <property type="match status" value="1"/>
</dbReference>
<dbReference type="PROSITE" id="PS50237">
    <property type="entry name" value="HECT"/>
    <property type="match status" value="1"/>
</dbReference>
<evidence type="ECO:0000313" key="8">
    <source>
        <dbReference type="Proteomes" id="UP000036681"/>
    </source>
</evidence>
<dbReference type="WBParaSite" id="ALUE_0001687801-mRNA-1">
    <property type="protein sequence ID" value="ALUE_0001687801-mRNA-1"/>
    <property type="gene ID" value="ALUE_0001687801"/>
</dbReference>
<keyword evidence="8" id="KW-1185">Reference proteome</keyword>
<evidence type="ECO:0000256" key="6">
    <source>
        <dbReference type="PROSITE-ProRule" id="PRU00104"/>
    </source>
</evidence>
<dbReference type="GO" id="GO:0005737">
    <property type="term" value="C:cytoplasm"/>
    <property type="evidence" value="ECO:0007669"/>
    <property type="project" value="TreeGrafter"/>
</dbReference>
<feature type="domain" description="HECT" evidence="7">
    <location>
        <begin position="28"/>
        <end position="78"/>
    </location>
</feature>
<comment type="pathway">
    <text evidence="2">Protein modification; protein ubiquitination.</text>
</comment>
<dbReference type="PANTHER" id="PTHR11254:SF320">
    <property type="entry name" value="HECT-TYPE E3 UBIQUITIN TRANSFERASE"/>
    <property type="match status" value="1"/>
</dbReference>
<proteinExistence type="predicted"/>
<evidence type="ECO:0000256" key="5">
    <source>
        <dbReference type="ARBA" id="ARBA00022786"/>
    </source>
</evidence>
<dbReference type="Gene3D" id="3.30.2410.10">
    <property type="entry name" value="Hect, E3 ligase catalytic domain"/>
    <property type="match status" value="1"/>
</dbReference>
<dbReference type="GO" id="GO:0006511">
    <property type="term" value="P:ubiquitin-dependent protein catabolic process"/>
    <property type="evidence" value="ECO:0007669"/>
    <property type="project" value="TreeGrafter"/>
</dbReference>
<dbReference type="SUPFAM" id="SSF56204">
    <property type="entry name" value="Hect, E3 ligase catalytic domain"/>
    <property type="match status" value="1"/>
</dbReference>
<dbReference type="GO" id="GO:0048814">
    <property type="term" value="P:regulation of dendrite morphogenesis"/>
    <property type="evidence" value="ECO:0007669"/>
    <property type="project" value="TreeGrafter"/>
</dbReference>
<accession>A0A0M3IFA8</accession>
<sequence length="78" mass="9101">LKHRIPQLVIGETIFLFEKNSHSFNKTSFFLEKWGSEDSLPRAHTCFNRLDLPPYPTQQRLNAKLRIAINESIAYAIE</sequence>
<evidence type="ECO:0000259" key="7">
    <source>
        <dbReference type="PROSITE" id="PS50237"/>
    </source>
</evidence>
<keyword evidence="4" id="KW-0808">Transferase</keyword>
<dbReference type="PANTHER" id="PTHR11254">
    <property type="entry name" value="HECT DOMAIN UBIQUITIN-PROTEIN LIGASE"/>
    <property type="match status" value="1"/>
</dbReference>
<dbReference type="EC" id="2.3.2.26" evidence="3"/>
<dbReference type="AlphaFoldDB" id="A0A0M3IFA8"/>
<evidence type="ECO:0000256" key="1">
    <source>
        <dbReference type="ARBA" id="ARBA00000885"/>
    </source>
</evidence>
<dbReference type="Proteomes" id="UP000036681">
    <property type="component" value="Unplaced"/>
</dbReference>
<evidence type="ECO:0000313" key="9">
    <source>
        <dbReference type="WBParaSite" id="ALUE_0001687801-mRNA-1"/>
    </source>
</evidence>
<organism evidence="8 9">
    <name type="scientific">Ascaris lumbricoides</name>
    <name type="common">Giant roundworm</name>
    <dbReference type="NCBI Taxonomy" id="6252"/>
    <lineage>
        <taxon>Eukaryota</taxon>
        <taxon>Metazoa</taxon>
        <taxon>Ecdysozoa</taxon>
        <taxon>Nematoda</taxon>
        <taxon>Chromadorea</taxon>
        <taxon>Rhabditida</taxon>
        <taxon>Spirurina</taxon>
        <taxon>Ascaridomorpha</taxon>
        <taxon>Ascaridoidea</taxon>
        <taxon>Ascarididae</taxon>
        <taxon>Ascaris</taxon>
    </lineage>
</organism>
<name>A0A0M3IFA8_ASCLU</name>
<dbReference type="InterPro" id="IPR035983">
    <property type="entry name" value="Hect_E3_ubiquitin_ligase"/>
</dbReference>
<dbReference type="InterPro" id="IPR000569">
    <property type="entry name" value="HECT_dom"/>
</dbReference>
<feature type="active site" description="Glycyl thioester intermediate" evidence="6">
    <location>
        <position position="46"/>
    </location>
</feature>